<evidence type="ECO:0000259" key="9">
    <source>
        <dbReference type="SMART" id="SM01390"/>
    </source>
</evidence>
<keyword evidence="5 7" id="KW-0687">Ribonucleoprotein</keyword>
<comment type="caution">
    <text evidence="10">The sequence shown here is derived from an EMBL/GenBank/DDBJ whole genome shotgun (WGS) entry which is preliminary data.</text>
</comment>
<comment type="function">
    <text evidence="7">With S5 and S12 plays an important role in translational accuracy.</text>
</comment>
<proteinExistence type="inferred from homology"/>
<dbReference type="InterPro" id="IPR002942">
    <property type="entry name" value="S4_RNA-bd"/>
</dbReference>
<dbReference type="FunFam" id="3.10.290.10:FF:000001">
    <property type="entry name" value="30S ribosomal protein S4"/>
    <property type="match status" value="1"/>
</dbReference>
<dbReference type="Gene3D" id="3.10.290.10">
    <property type="entry name" value="RNA-binding S4 domain"/>
    <property type="match status" value="1"/>
</dbReference>
<evidence type="ECO:0000256" key="2">
    <source>
        <dbReference type="ARBA" id="ARBA00022730"/>
    </source>
</evidence>
<gene>
    <name evidence="7" type="primary">rpsD</name>
    <name evidence="10" type="ORF">COT66_01640</name>
</gene>
<dbReference type="InterPro" id="IPR022801">
    <property type="entry name" value="Ribosomal_uS4"/>
</dbReference>
<comment type="subunit">
    <text evidence="7">Part of the 30S ribosomal subunit. Contacts protein S5. The interaction surface between S4 and S5 is involved in control of translational fidelity.</text>
</comment>
<dbReference type="InterPro" id="IPR001912">
    <property type="entry name" value="Ribosomal_uS4_N"/>
</dbReference>
<accession>A0A2M6XAP9</accession>
<dbReference type="GO" id="GO:0019843">
    <property type="term" value="F:rRNA binding"/>
    <property type="evidence" value="ECO:0007669"/>
    <property type="project" value="UniProtKB-UniRule"/>
</dbReference>
<evidence type="ECO:0000313" key="10">
    <source>
        <dbReference type="EMBL" id="PIU02133.1"/>
    </source>
</evidence>
<evidence type="ECO:0000256" key="1">
    <source>
        <dbReference type="ARBA" id="ARBA00007465"/>
    </source>
</evidence>
<evidence type="ECO:0000259" key="8">
    <source>
        <dbReference type="SMART" id="SM00363"/>
    </source>
</evidence>
<evidence type="ECO:0000256" key="3">
    <source>
        <dbReference type="ARBA" id="ARBA00022884"/>
    </source>
</evidence>
<dbReference type="GO" id="GO:0003735">
    <property type="term" value="F:structural constituent of ribosome"/>
    <property type="evidence" value="ECO:0007669"/>
    <property type="project" value="InterPro"/>
</dbReference>
<dbReference type="PANTHER" id="PTHR11831:SF4">
    <property type="entry name" value="SMALL RIBOSOMAL SUBUNIT PROTEIN US4M"/>
    <property type="match status" value="1"/>
</dbReference>
<dbReference type="Pfam" id="PF01479">
    <property type="entry name" value="S4"/>
    <property type="match status" value="1"/>
</dbReference>
<evidence type="ECO:0000256" key="7">
    <source>
        <dbReference type="HAMAP-Rule" id="MF_01306"/>
    </source>
</evidence>
<dbReference type="PANTHER" id="PTHR11831">
    <property type="entry name" value="30S 40S RIBOSOMAL PROTEIN"/>
    <property type="match status" value="1"/>
</dbReference>
<keyword evidence="4 7" id="KW-0689">Ribosomal protein</keyword>
<name>A0A2M6XAP9_9BACT</name>
<dbReference type="EMBL" id="PEZK01000026">
    <property type="protein sequence ID" value="PIU02133.1"/>
    <property type="molecule type" value="Genomic_DNA"/>
</dbReference>
<dbReference type="SMART" id="SM01390">
    <property type="entry name" value="Ribosomal_S4"/>
    <property type="match status" value="1"/>
</dbReference>
<evidence type="ECO:0000256" key="5">
    <source>
        <dbReference type="ARBA" id="ARBA00023274"/>
    </source>
</evidence>
<dbReference type="Proteomes" id="UP000231214">
    <property type="component" value="Unassembled WGS sequence"/>
</dbReference>
<dbReference type="PROSITE" id="PS50889">
    <property type="entry name" value="S4"/>
    <property type="match status" value="1"/>
</dbReference>
<dbReference type="CDD" id="cd00165">
    <property type="entry name" value="S4"/>
    <property type="match status" value="1"/>
</dbReference>
<comment type="similarity">
    <text evidence="1 7">Belongs to the universal ribosomal protein uS4 family.</text>
</comment>
<keyword evidence="3 7" id="KW-0694">RNA-binding</keyword>
<dbReference type="SUPFAM" id="SSF55174">
    <property type="entry name" value="Alpha-L RNA-binding motif"/>
    <property type="match status" value="1"/>
</dbReference>
<organism evidence="10 11">
    <name type="scientific">Candidatus Shapirobacteria bacterium CG09_land_8_20_14_0_10_49_15</name>
    <dbReference type="NCBI Taxonomy" id="1974482"/>
    <lineage>
        <taxon>Bacteria</taxon>
        <taxon>Candidatus Shapironibacteriota</taxon>
    </lineage>
</organism>
<dbReference type="InterPro" id="IPR005709">
    <property type="entry name" value="Ribosomal_uS4_bac-type"/>
</dbReference>
<dbReference type="NCBIfam" id="NF003717">
    <property type="entry name" value="PRK05327.1"/>
    <property type="match status" value="1"/>
</dbReference>
<reference evidence="11" key="1">
    <citation type="submission" date="2017-09" db="EMBL/GenBank/DDBJ databases">
        <title>Depth-based differentiation of microbial function through sediment-hosted aquifers and enrichment of novel symbionts in the deep terrestrial subsurface.</title>
        <authorList>
            <person name="Probst A.J."/>
            <person name="Ladd B."/>
            <person name="Jarett J.K."/>
            <person name="Geller-Mcgrath D.E."/>
            <person name="Sieber C.M.K."/>
            <person name="Emerson J.B."/>
            <person name="Anantharaman K."/>
            <person name="Thomas B.C."/>
            <person name="Malmstrom R."/>
            <person name="Stieglmeier M."/>
            <person name="Klingl A."/>
            <person name="Woyke T."/>
            <person name="Ryan C.M."/>
            <person name="Banfield J.F."/>
        </authorList>
    </citation>
    <scope>NUCLEOTIDE SEQUENCE [LARGE SCALE GENOMIC DNA]</scope>
</reference>
<dbReference type="Pfam" id="PF00163">
    <property type="entry name" value="Ribosomal_S4"/>
    <property type="match status" value="1"/>
</dbReference>
<evidence type="ECO:0000256" key="6">
    <source>
        <dbReference type="ARBA" id="ARBA00035254"/>
    </source>
</evidence>
<dbReference type="AlphaFoldDB" id="A0A2M6XAP9"/>
<dbReference type="NCBIfam" id="TIGR01017">
    <property type="entry name" value="rpsD_bact"/>
    <property type="match status" value="1"/>
</dbReference>
<dbReference type="HAMAP" id="MF_01306_B">
    <property type="entry name" value="Ribosomal_uS4_B"/>
    <property type="match status" value="1"/>
</dbReference>
<dbReference type="FunFam" id="1.10.1050.10:FF:000001">
    <property type="entry name" value="30S ribosomal protein S4"/>
    <property type="match status" value="1"/>
</dbReference>
<dbReference type="GO" id="GO:0006412">
    <property type="term" value="P:translation"/>
    <property type="evidence" value="ECO:0007669"/>
    <property type="project" value="UniProtKB-UniRule"/>
</dbReference>
<feature type="domain" description="RNA-binding S4" evidence="8">
    <location>
        <begin position="100"/>
        <end position="164"/>
    </location>
</feature>
<evidence type="ECO:0000313" key="11">
    <source>
        <dbReference type="Proteomes" id="UP000231214"/>
    </source>
</evidence>
<comment type="function">
    <text evidence="7">One of the primary rRNA binding proteins, it binds directly to 16S rRNA where it nucleates assembly of the body of the 30S subunit.</text>
</comment>
<dbReference type="SMART" id="SM00363">
    <property type="entry name" value="S4"/>
    <property type="match status" value="1"/>
</dbReference>
<dbReference type="GO" id="GO:0042274">
    <property type="term" value="P:ribosomal small subunit biogenesis"/>
    <property type="evidence" value="ECO:0007669"/>
    <property type="project" value="TreeGrafter"/>
</dbReference>
<protein>
    <recommendedName>
        <fullName evidence="6 7">Small ribosomal subunit protein uS4</fullName>
    </recommendedName>
</protein>
<dbReference type="InterPro" id="IPR036986">
    <property type="entry name" value="S4_RNA-bd_sf"/>
</dbReference>
<sequence length="207" mass="23806">MARLVDAKCRRCRREGVKLFLKGERCYSAKCPIDKKGAVPPGEHGAKRRRRPSDYGLQLREKQKVKRLYGVLERQFRRYFNQARKVKAMTGEVLLQLLETRLDNVTYRLGLAASRSISRQLVSHGFIQVNGKKVNIPSYQARPGDVISLVPAGLNLSRVKESLADKDRKVSSWLQRKAVIGKILRLPKREEIEADIDENLIVEYYSR</sequence>
<evidence type="ECO:0000256" key="4">
    <source>
        <dbReference type="ARBA" id="ARBA00022980"/>
    </source>
</evidence>
<feature type="domain" description="Small ribosomal subunit protein uS4 N-terminal" evidence="9">
    <location>
        <begin position="3"/>
        <end position="99"/>
    </location>
</feature>
<dbReference type="Gene3D" id="1.10.1050.10">
    <property type="entry name" value="Ribosomal Protein S4 Delta 41, Chain A, domain 1"/>
    <property type="match status" value="1"/>
</dbReference>
<dbReference type="GO" id="GO:0015935">
    <property type="term" value="C:small ribosomal subunit"/>
    <property type="evidence" value="ECO:0007669"/>
    <property type="project" value="InterPro"/>
</dbReference>
<keyword evidence="2 7" id="KW-0699">rRNA-binding</keyword>